<comment type="similarity">
    <text evidence="8">Belongs to the TRAFAC class YlqF/YawG GTPase family. MTG1 subfamily.</text>
</comment>
<dbReference type="Pfam" id="PF01926">
    <property type="entry name" value="MMR_HSR1"/>
    <property type="match status" value="1"/>
</dbReference>
<dbReference type="Gene3D" id="3.40.50.300">
    <property type="entry name" value="P-loop containing nucleotide triphosphate hydrolases"/>
    <property type="match status" value="1"/>
</dbReference>
<keyword evidence="7 8" id="KW-0342">GTP-binding</keyword>
<dbReference type="GO" id="GO:0005737">
    <property type="term" value="C:cytoplasm"/>
    <property type="evidence" value="ECO:0007669"/>
    <property type="project" value="UniProtKB-SubCell"/>
</dbReference>
<reference evidence="11 12" key="1">
    <citation type="submission" date="2011-07" db="EMBL/GenBank/DDBJ databases">
        <authorList>
            <person name="Harkins D.M."/>
            <person name="Madupu R."/>
            <person name="Durkin A.S."/>
            <person name="Torralba M."/>
            <person name="Methe B."/>
            <person name="Sutton G.G."/>
            <person name="Nelson K.E."/>
        </authorList>
    </citation>
    <scope>NUCLEOTIDE SEQUENCE [LARGE SCALE GENOMIC DNA]</scope>
    <source>
        <strain evidence="11 12">SK313</strain>
    </source>
</reference>
<gene>
    <name evidence="11" type="primary">ylqF</name>
    <name evidence="11" type="ORF">HMPREF9950_0803</name>
</gene>
<dbReference type="InterPro" id="IPR019991">
    <property type="entry name" value="GTP-bd_ribosome_bgen"/>
</dbReference>
<feature type="domain" description="CP-type G" evidence="10">
    <location>
        <begin position="45"/>
        <end position="213"/>
    </location>
</feature>
<dbReference type="FunFam" id="1.10.1580.10:FF:000003">
    <property type="entry name" value="Ribosome biogenesis GTPase A"/>
    <property type="match status" value="1"/>
</dbReference>
<dbReference type="Gene3D" id="1.10.1580.10">
    <property type="match status" value="1"/>
</dbReference>
<dbReference type="InterPro" id="IPR016478">
    <property type="entry name" value="GTPase_MTG1"/>
</dbReference>
<feature type="binding site" evidence="9">
    <location>
        <begin position="121"/>
        <end position="122"/>
    </location>
    <ligand>
        <name>GTP</name>
        <dbReference type="ChEBI" id="CHEBI:37565"/>
    </ligand>
</feature>
<feature type="binding site" evidence="9">
    <location>
        <begin position="165"/>
        <end position="170"/>
    </location>
    <ligand>
        <name>GTP</name>
        <dbReference type="ChEBI" id="CHEBI:37565"/>
    </ligand>
</feature>
<protein>
    <recommendedName>
        <fullName evidence="2 8">Ribosome biogenesis GTPase A</fullName>
    </recommendedName>
</protein>
<evidence type="ECO:0000313" key="12">
    <source>
        <dbReference type="Proteomes" id="UP000005621"/>
    </source>
</evidence>
<dbReference type="PANTHER" id="PTHR45782:SF4">
    <property type="entry name" value="MITOCHONDRIAL RIBOSOME-ASSOCIATED GTPASE 1"/>
    <property type="match status" value="1"/>
</dbReference>
<dbReference type="PANTHER" id="PTHR45782">
    <property type="entry name" value="MITOCHONDRIAL RIBOSOME-ASSOCIATED GTPASE 1"/>
    <property type="match status" value="1"/>
</dbReference>
<dbReference type="GO" id="GO:0006412">
    <property type="term" value="P:translation"/>
    <property type="evidence" value="ECO:0007669"/>
    <property type="project" value="TreeGrafter"/>
</dbReference>
<evidence type="ECO:0000256" key="8">
    <source>
        <dbReference type="PIRNR" id="PIRNR006230"/>
    </source>
</evidence>
<evidence type="ECO:0000256" key="7">
    <source>
        <dbReference type="ARBA" id="ARBA00023134"/>
    </source>
</evidence>
<evidence type="ECO:0000256" key="1">
    <source>
        <dbReference type="ARBA" id="ARBA00004496"/>
    </source>
</evidence>
<comment type="function">
    <text evidence="8">Required for a late step of 50S ribosomal subunit assembly. Has GTPase activity.</text>
</comment>
<dbReference type="AlphaFoldDB" id="F9Q183"/>
<comment type="subcellular location">
    <subcellularLocation>
        <location evidence="1 8">Cytoplasm</location>
    </subcellularLocation>
</comment>
<dbReference type="GO" id="GO:0005525">
    <property type="term" value="F:GTP binding"/>
    <property type="evidence" value="ECO:0007669"/>
    <property type="project" value="UniProtKB-KW"/>
</dbReference>
<dbReference type="InterPro" id="IPR030378">
    <property type="entry name" value="G_CP_dom"/>
</dbReference>
<evidence type="ECO:0000256" key="4">
    <source>
        <dbReference type="ARBA" id="ARBA00022741"/>
    </source>
</evidence>
<dbReference type="PATRIC" id="fig|1035190.4.peg.350"/>
<dbReference type="InterPro" id="IPR027417">
    <property type="entry name" value="P-loop_NTPase"/>
</dbReference>
<accession>F9Q183</accession>
<dbReference type="PIRSF" id="PIRSF006230">
    <property type="entry name" value="MG442"/>
    <property type="match status" value="1"/>
</dbReference>
<dbReference type="NCBIfam" id="TIGR03596">
    <property type="entry name" value="GTPase_YlqF"/>
    <property type="match status" value="1"/>
</dbReference>
<dbReference type="SUPFAM" id="SSF52540">
    <property type="entry name" value="P-loop containing nucleoside triphosphate hydrolases"/>
    <property type="match status" value="1"/>
</dbReference>
<evidence type="ECO:0000259" key="10">
    <source>
        <dbReference type="PROSITE" id="PS51721"/>
    </source>
</evidence>
<comment type="caution">
    <text evidence="11">The sequence shown here is derived from an EMBL/GenBank/DDBJ whole genome shotgun (WGS) entry which is preliminary data.</text>
</comment>
<sequence length="317" mass="36340">MLWSKLVQKFLIYDRIDGEKENVFTAFFSRKGKFMATIQWFPGHMSKARRQVQENLKFVDFVTILVDARLPLSSQNPMLNKIVGDKPKLLILNKADLADPAMTKEWRQYFESQGIQTLAINSKEQVTVKVVTDAAKKLMADKIARQKERGIQIETLRTMIIGIPNAGKSTLMNRLAGKKIAVVGNKPGVTKGQQWLKTNKDLEILDTPGILWPKFEDETVALKLALTGAIKDQLLPMDEVTIFGLNYFKKHYPEKLAERFKQMKIEEEAPVIIMDMTRALGFRDDYDRFYSLFVKEVRDGKLGNYTLDTLDDIDDND</sequence>
<feature type="binding site" evidence="9">
    <location>
        <begin position="93"/>
        <end position="96"/>
    </location>
    <ligand>
        <name>GTP</name>
        <dbReference type="ChEBI" id="CHEBI:37565"/>
    </ligand>
</feature>
<evidence type="ECO:0000256" key="2">
    <source>
        <dbReference type="ARBA" id="ARBA00014898"/>
    </source>
</evidence>
<dbReference type="GO" id="GO:0003723">
    <property type="term" value="F:RNA binding"/>
    <property type="evidence" value="ECO:0007669"/>
    <property type="project" value="UniProtKB-KW"/>
</dbReference>
<dbReference type="Proteomes" id="UP000005621">
    <property type="component" value="Unassembled WGS sequence"/>
</dbReference>
<keyword evidence="5" id="KW-0378">Hydrolase</keyword>
<evidence type="ECO:0000256" key="9">
    <source>
        <dbReference type="PIRSR" id="PIRSR006230-1"/>
    </source>
</evidence>
<dbReference type="FunFam" id="3.40.50.300:FF:000590">
    <property type="entry name" value="Ribosome biogenesis GTPase A"/>
    <property type="match status" value="1"/>
</dbReference>
<keyword evidence="4 8" id="KW-0547">Nucleotide-binding</keyword>
<keyword evidence="3 8" id="KW-0963">Cytoplasm</keyword>
<evidence type="ECO:0000313" key="11">
    <source>
        <dbReference type="EMBL" id="EGV01818.1"/>
    </source>
</evidence>
<dbReference type="PRINTS" id="PR00326">
    <property type="entry name" value="GTP1OBG"/>
</dbReference>
<evidence type="ECO:0000256" key="5">
    <source>
        <dbReference type="ARBA" id="ARBA00022801"/>
    </source>
</evidence>
<dbReference type="InterPro" id="IPR023179">
    <property type="entry name" value="GTP-bd_ortho_bundle_sf"/>
</dbReference>
<evidence type="ECO:0000256" key="6">
    <source>
        <dbReference type="ARBA" id="ARBA00022884"/>
    </source>
</evidence>
<dbReference type="InterPro" id="IPR006073">
    <property type="entry name" value="GTP-bd"/>
</dbReference>
<dbReference type="PROSITE" id="PS51721">
    <property type="entry name" value="G_CP"/>
    <property type="match status" value="1"/>
</dbReference>
<proteinExistence type="inferred from homology"/>
<dbReference type="GO" id="GO:0003924">
    <property type="term" value="F:GTPase activity"/>
    <property type="evidence" value="ECO:0007669"/>
    <property type="project" value="TreeGrafter"/>
</dbReference>
<feature type="binding site" evidence="9">
    <location>
        <position position="209"/>
    </location>
    <ligand>
        <name>GTP</name>
        <dbReference type="ChEBI" id="CHEBI:37565"/>
    </ligand>
</feature>
<organism evidence="11 12">
    <name type="scientific">Streptococcus oralis SK313</name>
    <dbReference type="NCBI Taxonomy" id="1035190"/>
    <lineage>
        <taxon>Bacteria</taxon>
        <taxon>Bacillati</taxon>
        <taxon>Bacillota</taxon>
        <taxon>Bacilli</taxon>
        <taxon>Lactobacillales</taxon>
        <taxon>Streptococcaceae</taxon>
        <taxon>Streptococcus</taxon>
    </lineage>
</organism>
<evidence type="ECO:0000256" key="3">
    <source>
        <dbReference type="ARBA" id="ARBA00022490"/>
    </source>
</evidence>
<dbReference type="CDD" id="cd01856">
    <property type="entry name" value="YlqF"/>
    <property type="match status" value="1"/>
</dbReference>
<name>F9Q183_STROR</name>
<keyword evidence="6" id="KW-0694">RNA-binding</keyword>
<dbReference type="EMBL" id="AFUU01000003">
    <property type="protein sequence ID" value="EGV01818.1"/>
    <property type="molecule type" value="Genomic_DNA"/>
</dbReference>